<evidence type="ECO:0000256" key="3">
    <source>
        <dbReference type="ARBA" id="ARBA00023125"/>
    </source>
</evidence>
<keyword evidence="6" id="KW-1185">Reference proteome</keyword>
<dbReference type="InterPro" id="IPR005650">
    <property type="entry name" value="BlaI_family"/>
</dbReference>
<dbReference type="NCBIfam" id="TIGR02698">
    <property type="entry name" value="CopY_TcrY"/>
    <property type="match status" value="1"/>
</dbReference>
<organism evidence="5 6">
    <name type="scientific">Limosilactobacillus coleohominis</name>
    <dbReference type="NCBI Taxonomy" id="181675"/>
    <lineage>
        <taxon>Bacteria</taxon>
        <taxon>Bacillati</taxon>
        <taxon>Bacillota</taxon>
        <taxon>Bacilli</taxon>
        <taxon>Lactobacillales</taxon>
        <taxon>Lactobacillaceae</taxon>
        <taxon>Limosilactobacillus</taxon>
    </lineage>
</organism>
<dbReference type="InterPro" id="IPR014071">
    <property type="entry name" value="Cu_transp_CopY/TcrY"/>
</dbReference>
<name>A0ABS2H072_9LACO</name>
<evidence type="ECO:0000256" key="1">
    <source>
        <dbReference type="ARBA" id="ARBA00011046"/>
    </source>
</evidence>
<dbReference type="Proteomes" id="UP000785625">
    <property type="component" value="Unassembled WGS sequence"/>
</dbReference>
<dbReference type="InterPro" id="IPR036390">
    <property type="entry name" value="WH_DNA-bd_sf"/>
</dbReference>
<dbReference type="EMBL" id="JACJKU010000085">
    <property type="protein sequence ID" value="MBM6941223.1"/>
    <property type="molecule type" value="Genomic_DNA"/>
</dbReference>
<keyword evidence="4" id="KW-0804">Transcription</keyword>
<evidence type="ECO:0000313" key="5">
    <source>
        <dbReference type="EMBL" id="MBM6941223.1"/>
    </source>
</evidence>
<dbReference type="Pfam" id="PF03965">
    <property type="entry name" value="Penicillinase_R"/>
    <property type="match status" value="1"/>
</dbReference>
<reference evidence="5 6" key="1">
    <citation type="journal article" date="2021" name="Sci. Rep.">
        <title>The distribution of antibiotic resistance genes in chicken gut microbiota commensals.</title>
        <authorList>
            <person name="Juricova H."/>
            <person name="Matiasovicova J."/>
            <person name="Kubasova T."/>
            <person name="Cejkova D."/>
            <person name="Rychlik I."/>
        </authorList>
    </citation>
    <scope>NUCLEOTIDE SEQUENCE [LARGE SCALE GENOMIC DNA]</scope>
    <source>
        <strain evidence="5 6">An574</strain>
    </source>
</reference>
<evidence type="ECO:0000256" key="4">
    <source>
        <dbReference type="ARBA" id="ARBA00023163"/>
    </source>
</evidence>
<dbReference type="RefSeq" id="WP_204785461.1">
    <property type="nucleotide sequence ID" value="NZ_JACJKU010000085.1"/>
</dbReference>
<keyword evidence="2" id="KW-0805">Transcription regulation</keyword>
<proteinExistence type="inferred from homology"/>
<comment type="caution">
    <text evidence="5">The sequence shown here is derived from an EMBL/GenBank/DDBJ whole genome shotgun (WGS) entry which is preliminary data.</text>
</comment>
<evidence type="ECO:0000313" key="6">
    <source>
        <dbReference type="Proteomes" id="UP000785625"/>
    </source>
</evidence>
<gene>
    <name evidence="5" type="ORF">H5975_07075</name>
</gene>
<dbReference type="PIRSF" id="PIRSF019455">
    <property type="entry name" value="CopR_AtkY"/>
    <property type="match status" value="1"/>
</dbReference>
<dbReference type="Gene3D" id="1.10.10.10">
    <property type="entry name" value="Winged helix-like DNA-binding domain superfamily/Winged helix DNA-binding domain"/>
    <property type="match status" value="1"/>
</dbReference>
<dbReference type="InterPro" id="IPR036388">
    <property type="entry name" value="WH-like_DNA-bd_sf"/>
</dbReference>
<evidence type="ECO:0000256" key="2">
    <source>
        <dbReference type="ARBA" id="ARBA00023015"/>
    </source>
</evidence>
<sequence>MEISPAEWQVMRIAWTLQKVTSSQVIEILQRKKNWKPATVKTLLRRLVQKKVLVTTKQGRYFIYQPCVQEQETMNLAADDLFSSMCEMHVGRTLAHVIEEHQLSKKDISNLQELLNKKALNAPDAVECNCVPGEEMHCE</sequence>
<dbReference type="SUPFAM" id="SSF46785">
    <property type="entry name" value="Winged helix' DNA-binding domain"/>
    <property type="match status" value="1"/>
</dbReference>
<keyword evidence="3" id="KW-0238">DNA-binding</keyword>
<protein>
    <submittedName>
        <fullName evidence="5">CopY/TcrY family copper transport repressor</fullName>
    </submittedName>
</protein>
<comment type="similarity">
    <text evidence="1">Belongs to the BlaI transcriptional regulatory family.</text>
</comment>
<accession>A0ABS2H072</accession>